<evidence type="ECO:0000256" key="1">
    <source>
        <dbReference type="SAM" id="MobiDB-lite"/>
    </source>
</evidence>
<reference evidence="2" key="1">
    <citation type="submission" date="2009-01" db="EMBL/GenBank/DDBJ databases">
        <title>Complete sequence of Desulfovibrio desulfuricans subsp. desulfuricans str. ATCC 27774.</title>
        <authorList>
            <consortium name="US DOE Joint Genome Institute"/>
            <person name="Lucas S."/>
            <person name="Copeland A."/>
            <person name="Lapidus A."/>
            <person name="Glavina del Rio T."/>
            <person name="Tice H."/>
            <person name="Bruce D."/>
            <person name="Goodwin L."/>
            <person name="Pitluck S."/>
            <person name="Sims D."/>
            <person name="Lu M."/>
            <person name="Kiss H."/>
            <person name="Meineke L."/>
            <person name="Brettin T."/>
            <person name="Detter J.C."/>
            <person name="Han C."/>
            <person name="Larimer F."/>
            <person name="Land M."/>
            <person name="Hauser L."/>
            <person name="Kyrpides N."/>
            <person name="Ovchinnikova G."/>
            <person name="Hazen T.C."/>
        </authorList>
    </citation>
    <scope>NUCLEOTIDE SEQUENCE [LARGE SCALE GENOMIC DNA]</scope>
    <source>
        <strain evidence="2">ATCC 27774</strain>
    </source>
</reference>
<gene>
    <name evidence="2" type="ordered locus">Ddes_0242</name>
</gene>
<dbReference type="GO" id="GO:0004519">
    <property type="term" value="F:endonuclease activity"/>
    <property type="evidence" value="ECO:0007669"/>
    <property type="project" value="InterPro"/>
</dbReference>
<dbReference type="SUPFAM" id="SSF48452">
    <property type="entry name" value="TPR-like"/>
    <property type="match status" value="1"/>
</dbReference>
<dbReference type="HOGENOM" id="CLU_076316_2_1_7"/>
<dbReference type="KEGG" id="dds:Ddes_0242"/>
<dbReference type="eggNOG" id="ENOG50317YS">
    <property type="taxonomic scope" value="Bacteria"/>
</dbReference>
<dbReference type="InterPro" id="IPR011990">
    <property type="entry name" value="TPR-like_helical_dom_sf"/>
</dbReference>
<sequence length="249" mass="27457">MKFGIMRAHQDRVGNEGRVIAQLPKGKAPVSPQGKGLLAGRQLEEFLTASLAEDLAVLKGMAATERKAAHKRDVLLPKYAAYVDRLRQQGQKHELLGYWLVWLFDAGKMDEAMAFAEWAMQCGLKLPERFQSAVPYFVASQVAAWAEGEFNGNRSVEPYFTNCALGIAEDPDCWNLPDDLTARYCRLQGLVAERGGRLEEAEAHLQRALDLGAKVKTALDRIRKKIERGDTSPEDGATGDDSPAAPSED</sequence>
<name>B8J320_DESDA</name>
<dbReference type="EMBL" id="CP001358">
    <property type="protein sequence ID" value="ACL48157.1"/>
    <property type="molecule type" value="Genomic_DNA"/>
</dbReference>
<protein>
    <submittedName>
        <fullName evidence="2">Small terminase subunit</fullName>
    </submittedName>
</protein>
<dbReference type="AlphaFoldDB" id="B8J320"/>
<evidence type="ECO:0000313" key="2">
    <source>
        <dbReference type="EMBL" id="ACL48157.1"/>
    </source>
</evidence>
<feature type="region of interest" description="Disordered" evidence="1">
    <location>
        <begin position="223"/>
        <end position="249"/>
    </location>
</feature>
<dbReference type="Pfam" id="PF05944">
    <property type="entry name" value="Phage_term_smal"/>
    <property type="match status" value="1"/>
</dbReference>
<proteinExistence type="predicted"/>
<accession>B8J320</accession>
<dbReference type="InterPro" id="IPR010270">
    <property type="entry name" value="Phage_P2_GpM"/>
</dbReference>
<dbReference type="STRING" id="525146.Ddes_0242"/>
<organism evidence="2">
    <name type="scientific">Desulfovibrio desulfuricans (strain ATCC 27774 / DSM 6949 / MB)</name>
    <dbReference type="NCBI Taxonomy" id="525146"/>
    <lineage>
        <taxon>Bacteria</taxon>
        <taxon>Pseudomonadati</taxon>
        <taxon>Thermodesulfobacteriota</taxon>
        <taxon>Desulfovibrionia</taxon>
        <taxon>Desulfovibrionales</taxon>
        <taxon>Desulfovibrionaceae</taxon>
        <taxon>Desulfovibrio</taxon>
    </lineage>
</organism>
<dbReference type="GO" id="GO:0003677">
    <property type="term" value="F:DNA binding"/>
    <property type="evidence" value="ECO:0007669"/>
    <property type="project" value="InterPro"/>
</dbReference>